<dbReference type="InterPro" id="IPR051054">
    <property type="entry name" value="SorC_transcr_regulators"/>
</dbReference>
<dbReference type="Proteomes" id="UP001060039">
    <property type="component" value="Chromosome"/>
</dbReference>
<dbReference type="Gene3D" id="1.10.10.10">
    <property type="entry name" value="Winged helix-like DNA-binding domain superfamily/Winged helix DNA-binding domain"/>
    <property type="match status" value="1"/>
</dbReference>
<keyword evidence="2" id="KW-0805">Transcription regulation</keyword>
<dbReference type="PANTHER" id="PTHR34294">
    <property type="entry name" value="TRANSCRIPTIONAL REGULATOR-RELATED"/>
    <property type="match status" value="1"/>
</dbReference>
<organism evidence="6 7">
    <name type="scientific">Microcella humidisoli</name>
    <dbReference type="NCBI Taxonomy" id="2963406"/>
    <lineage>
        <taxon>Bacteria</taxon>
        <taxon>Bacillati</taxon>
        <taxon>Actinomycetota</taxon>
        <taxon>Actinomycetes</taxon>
        <taxon>Micrococcales</taxon>
        <taxon>Microbacteriaceae</taxon>
        <taxon>Microcella</taxon>
    </lineage>
</organism>
<evidence type="ECO:0000256" key="3">
    <source>
        <dbReference type="ARBA" id="ARBA00023125"/>
    </source>
</evidence>
<accession>A0ABY5FYE0</accession>
<evidence type="ECO:0000256" key="2">
    <source>
        <dbReference type="ARBA" id="ARBA00023015"/>
    </source>
</evidence>
<evidence type="ECO:0000256" key="4">
    <source>
        <dbReference type="ARBA" id="ARBA00023163"/>
    </source>
</evidence>
<dbReference type="PANTHER" id="PTHR34294:SF1">
    <property type="entry name" value="TRANSCRIPTIONAL REGULATOR LSRR"/>
    <property type="match status" value="1"/>
</dbReference>
<dbReference type="InterPro" id="IPR007324">
    <property type="entry name" value="Sugar-bd_dom_put"/>
</dbReference>
<name>A0ABY5FYE0_9MICO</name>
<keyword evidence="4" id="KW-0804">Transcription</keyword>
<evidence type="ECO:0000256" key="1">
    <source>
        <dbReference type="ARBA" id="ARBA00010466"/>
    </source>
</evidence>
<dbReference type="InterPro" id="IPR013324">
    <property type="entry name" value="RNA_pol_sigma_r3/r4-like"/>
</dbReference>
<gene>
    <name evidence="6" type="ORF">NNL39_02910</name>
</gene>
<dbReference type="EMBL" id="CP101497">
    <property type="protein sequence ID" value="UTT63078.1"/>
    <property type="molecule type" value="Genomic_DNA"/>
</dbReference>
<dbReference type="InterPro" id="IPR036388">
    <property type="entry name" value="WH-like_DNA-bd_sf"/>
</dbReference>
<reference evidence="6" key="1">
    <citation type="submission" date="2022-07" db="EMBL/GenBank/DDBJ databases">
        <title>Taxonomic analysis of Microcella humidisoli nov. sp., isolated from riverside soil.</title>
        <authorList>
            <person name="Molina K.M."/>
            <person name="Kim S.B."/>
        </authorList>
    </citation>
    <scope>NUCLEOTIDE SEQUENCE</scope>
    <source>
        <strain evidence="6">MMS21-STM10</strain>
    </source>
</reference>
<sequence>MSESNPENAKIVAALTAAQMYYMQDLTMGAIASELSTSRSSVSRLLSFARESGLVDIQIRSPFDRGLKLEHTIHTRHRVVAYVVPMPESISDIDRLERVAMTAGRLLGRFVDSNMVVGVAWGSTLGAISRHLVKKPTHNSTIVQMNGAGNTQTTGIDYASEILHRFGEAFSAQVQQFPVPAFFDDPRTKEGLWRERSTRRLLDIQSRMDVAVFGLGSPFAEVPSQVYIGGYLDAEDYRSLSADGVVGDIATVFYRGDGTFADIDLNARASGPNLERLRRVARRICVVSGVQKLPSLRGALAAGLITDLILDESLASALVREVALETRATGAPRALR</sequence>
<feature type="domain" description="Sugar-binding" evidence="5">
    <location>
        <begin position="63"/>
        <end position="319"/>
    </location>
</feature>
<evidence type="ECO:0000259" key="5">
    <source>
        <dbReference type="Pfam" id="PF04198"/>
    </source>
</evidence>
<dbReference type="Gene3D" id="3.40.50.1360">
    <property type="match status" value="1"/>
</dbReference>
<proteinExistence type="inferred from homology"/>
<keyword evidence="3" id="KW-0238">DNA-binding</keyword>
<evidence type="ECO:0000313" key="6">
    <source>
        <dbReference type="EMBL" id="UTT63078.1"/>
    </source>
</evidence>
<dbReference type="Pfam" id="PF04198">
    <property type="entry name" value="Sugar-bind"/>
    <property type="match status" value="1"/>
</dbReference>
<protein>
    <submittedName>
        <fullName evidence="6">Sugar-binding transcriptional regulator</fullName>
    </submittedName>
</protein>
<dbReference type="RefSeq" id="WP_255160211.1">
    <property type="nucleotide sequence ID" value="NZ_CP101497.1"/>
</dbReference>
<dbReference type="SUPFAM" id="SSF88659">
    <property type="entry name" value="Sigma3 and sigma4 domains of RNA polymerase sigma factors"/>
    <property type="match status" value="1"/>
</dbReference>
<keyword evidence="7" id="KW-1185">Reference proteome</keyword>
<evidence type="ECO:0000313" key="7">
    <source>
        <dbReference type="Proteomes" id="UP001060039"/>
    </source>
</evidence>
<dbReference type="InterPro" id="IPR037171">
    <property type="entry name" value="NagB/RpiA_transferase-like"/>
</dbReference>
<comment type="similarity">
    <text evidence="1">Belongs to the SorC transcriptional regulatory family.</text>
</comment>
<dbReference type="SUPFAM" id="SSF100950">
    <property type="entry name" value="NagB/RpiA/CoA transferase-like"/>
    <property type="match status" value="1"/>
</dbReference>